<evidence type="ECO:0000313" key="5">
    <source>
        <dbReference type="EMBL" id="KAK4124544.1"/>
    </source>
</evidence>
<dbReference type="CDD" id="cd09999">
    <property type="entry name" value="Arginase-like_1"/>
    <property type="match status" value="1"/>
</dbReference>
<evidence type="ECO:0000313" key="6">
    <source>
        <dbReference type="Proteomes" id="UP001302602"/>
    </source>
</evidence>
<dbReference type="SUPFAM" id="SSF52768">
    <property type="entry name" value="Arginase/deacetylase"/>
    <property type="match status" value="1"/>
</dbReference>
<dbReference type="PROSITE" id="PS51409">
    <property type="entry name" value="ARGINASE_2"/>
    <property type="match status" value="1"/>
</dbReference>
<organism evidence="5 6">
    <name type="scientific">Parathielavia appendiculata</name>
    <dbReference type="NCBI Taxonomy" id="2587402"/>
    <lineage>
        <taxon>Eukaryota</taxon>
        <taxon>Fungi</taxon>
        <taxon>Dikarya</taxon>
        <taxon>Ascomycota</taxon>
        <taxon>Pezizomycotina</taxon>
        <taxon>Sordariomycetes</taxon>
        <taxon>Sordariomycetidae</taxon>
        <taxon>Sordariales</taxon>
        <taxon>Chaetomiaceae</taxon>
        <taxon>Parathielavia</taxon>
    </lineage>
</organism>
<keyword evidence="6" id="KW-1185">Reference proteome</keyword>
<dbReference type="PANTHER" id="PTHR43782">
    <property type="entry name" value="ARGINASE"/>
    <property type="match status" value="1"/>
</dbReference>
<dbReference type="InterPro" id="IPR023696">
    <property type="entry name" value="Ureohydrolase_dom_sf"/>
</dbReference>
<comment type="similarity">
    <text evidence="4">Belongs to the arginase family.</text>
</comment>
<dbReference type="GO" id="GO:0005634">
    <property type="term" value="C:nucleus"/>
    <property type="evidence" value="ECO:0007669"/>
    <property type="project" value="TreeGrafter"/>
</dbReference>
<dbReference type="Gene3D" id="3.40.800.10">
    <property type="entry name" value="Ureohydrolase domain"/>
    <property type="match status" value="1"/>
</dbReference>
<dbReference type="AlphaFoldDB" id="A0AAN6U1N8"/>
<dbReference type="InterPro" id="IPR006035">
    <property type="entry name" value="Ureohydrolase"/>
</dbReference>
<evidence type="ECO:0000256" key="3">
    <source>
        <dbReference type="ARBA" id="ARBA00023211"/>
    </source>
</evidence>
<dbReference type="RefSeq" id="XP_062648315.1">
    <property type="nucleotide sequence ID" value="XM_062792823.1"/>
</dbReference>
<evidence type="ECO:0000256" key="4">
    <source>
        <dbReference type="PROSITE-ProRule" id="PRU00742"/>
    </source>
</evidence>
<dbReference type="Proteomes" id="UP001302602">
    <property type="component" value="Unassembled WGS sequence"/>
</dbReference>
<dbReference type="EMBL" id="MU853227">
    <property type="protein sequence ID" value="KAK4124544.1"/>
    <property type="molecule type" value="Genomic_DNA"/>
</dbReference>
<name>A0AAN6U1N8_9PEZI</name>
<comment type="caution">
    <text evidence="5">The sequence shown here is derived from an EMBL/GenBank/DDBJ whole genome shotgun (WGS) entry which is preliminary data.</text>
</comment>
<reference evidence="5" key="1">
    <citation type="journal article" date="2023" name="Mol. Phylogenet. Evol.">
        <title>Genome-scale phylogeny and comparative genomics of the fungal order Sordariales.</title>
        <authorList>
            <person name="Hensen N."/>
            <person name="Bonometti L."/>
            <person name="Westerberg I."/>
            <person name="Brannstrom I.O."/>
            <person name="Guillou S."/>
            <person name="Cros-Aarteil S."/>
            <person name="Calhoun S."/>
            <person name="Haridas S."/>
            <person name="Kuo A."/>
            <person name="Mondo S."/>
            <person name="Pangilinan J."/>
            <person name="Riley R."/>
            <person name="LaButti K."/>
            <person name="Andreopoulos B."/>
            <person name="Lipzen A."/>
            <person name="Chen C."/>
            <person name="Yan M."/>
            <person name="Daum C."/>
            <person name="Ng V."/>
            <person name="Clum A."/>
            <person name="Steindorff A."/>
            <person name="Ohm R.A."/>
            <person name="Martin F."/>
            <person name="Silar P."/>
            <person name="Natvig D.O."/>
            <person name="Lalanne C."/>
            <person name="Gautier V."/>
            <person name="Ament-Velasquez S.L."/>
            <person name="Kruys A."/>
            <person name="Hutchinson M.I."/>
            <person name="Powell A.J."/>
            <person name="Barry K."/>
            <person name="Miller A.N."/>
            <person name="Grigoriev I.V."/>
            <person name="Debuchy R."/>
            <person name="Gladieux P."/>
            <person name="Hiltunen Thoren M."/>
            <person name="Johannesson H."/>
        </authorList>
    </citation>
    <scope>NUCLEOTIDE SEQUENCE</scope>
    <source>
        <strain evidence="5">CBS 731.68</strain>
    </source>
</reference>
<dbReference type="GO" id="GO:0030145">
    <property type="term" value="F:manganese ion binding"/>
    <property type="evidence" value="ECO:0007669"/>
    <property type="project" value="TreeGrafter"/>
</dbReference>
<protein>
    <submittedName>
        <fullName evidence="5">Arginase/deacetylase</fullName>
    </submittedName>
</protein>
<reference evidence="5" key="2">
    <citation type="submission" date="2023-05" db="EMBL/GenBank/DDBJ databases">
        <authorList>
            <consortium name="Lawrence Berkeley National Laboratory"/>
            <person name="Steindorff A."/>
            <person name="Hensen N."/>
            <person name="Bonometti L."/>
            <person name="Westerberg I."/>
            <person name="Brannstrom I.O."/>
            <person name="Guillou S."/>
            <person name="Cros-Aarteil S."/>
            <person name="Calhoun S."/>
            <person name="Haridas S."/>
            <person name="Kuo A."/>
            <person name="Mondo S."/>
            <person name="Pangilinan J."/>
            <person name="Riley R."/>
            <person name="Labutti K."/>
            <person name="Andreopoulos B."/>
            <person name="Lipzen A."/>
            <person name="Chen C."/>
            <person name="Yanf M."/>
            <person name="Daum C."/>
            <person name="Ng V."/>
            <person name="Clum A."/>
            <person name="Ohm R."/>
            <person name="Martin F."/>
            <person name="Silar P."/>
            <person name="Natvig D."/>
            <person name="Lalanne C."/>
            <person name="Gautier V."/>
            <person name="Ament-Velasquez S.L."/>
            <person name="Kruys A."/>
            <person name="Hutchinson M.I."/>
            <person name="Powell A.J."/>
            <person name="Barry K."/>
            <person name="Miller A.N."/>
            <person name="Grigoriev I.V."/>
            <person name="Debuchy R."/>
            <person name="Gladieux P."/>
            <person name="Thoren M.H."/>
            <person name="Johannesson H."/>
        </authorList>
    </citation>
    <scope>NUCLEOTIDE SEQUENCE</scope>
    <source>
        <strain evidence="5">CBS 731.68</strain>
    </source>
</reference>
<dbReference type="GeneID" id="87829592"/>
<proteinExistence type="inferred from homology"/>
<gene>
    <name evidence="5" type="ORF">N657DRAFT_644780</name>
</gene>
<dbReference type="Pfam" id="PF00491">
    <property type="entry name" value="Arginase"/>
    <property type="match status" value="1"/>
</dbReference>
<keyword evidence="2" id="KW-0378">Hydrolase</keyword>
<dbReference type="PANTHER" id="PTHR43782:SF3">
    <property type="entry name" value="ARGINASE"/>
    <property type="match status" value="1"/>
</dbReference>
<evidence type="ECO:0000256" key="1">
    <source>
        <dbReference type="ARBA" id="ARBA00022723"/>
    </source>
</evidence>
<keyword evidence="3" id="KW-0464">Manganese</keyword>
<dbReference type="GO" id="GO:0004053">
    <property type="term" value="F:arginase activity"/>
    <property type="evidence" value="ECO:0007669"/>
    <property type="project" value="TreeGrafter"/>
</dbReference>
<dbReference type="GO" id="GO:0005829">
    <property type="term" value="C:cytosol"/>
    <property type="evidence" value="ECO:0007669"/>
    <property type="project" value="TreeGrafter"/>
</dbReference>
<accession>A0AAN6U1N8</accession>
<keyword evidence="1" id="KW-0479">Metal-binding</keyword>
<sequence length="325" mass="35043">MSFAATPLTSVTIISAPYHVGLRASPIHRSRVSEGPEYIKSAGLLSRLRDSGVTVHEVEIPPVADDFEGEIGRTFEILRRLSRAVTAARNQSSFPIVLAGNCCASVGVAAGLWGSNDLTEAKDDALGCVWFDAHDDYNIPDSVVSGYFDSQGIAMMAGECWKALLDTIPGFRPILLRNVVHCGMRDVNDLERARVEASDMGVVWGGERKSADFADGLKNELLERFAGDNYTATLLHVDIDVLDGTVGKANQFATPPGGLLKKDMEGCIRAIWEWTIPLALPVALTIASFDPLCDGEDSARRLAGIAIDVAERVLDGLKARGYLKP</sequence>
<evidence type="ECO:0000256" key="2">
    <source>
        <dbReference type="ARBA" id="ARBA00022801"/>
    </source>
</evidence>